<dbReference type="Proteomes" id="UP000095280">
    <property type="component" value="Unplaced"/>
</dbReference>
<proteinExistence type="predicted"/>
<dbReference type="AlphaFoldDB" id="A0A1I8F7M0"/>
<organism evidence="1 2">
    <name type="scientific">Macrostomum lignano</name>
    <dbReference type="NCBI Taxonomy" id="282301"/>
    <lineage>
        <taxon>Eukaryota</taxon>
        <taxon>Metazoa</taxon>
        <taxon>Spiralia</taxon>
        <taxon>Lophotrochozoa</taxon>
        <taxon>Platyhelminthes</taxon>
        <taxon>Rhabditophora</taxon>
        <taxon>Macrostomorpha</taxon>
        <taxon>Macrostomida</taxon>
        <taxon>Macrostomidae</taxon>
        <taxon>Macrostomum</taxon>
    </lineage>
</organism>
<sequence length="389" mass="43006">SASNTGSVRDEASIDFKQQVGRRDLLARDPTFAICQRRIMMLEFFRYFRASSTATDSFVLSIACMVNEKRRNEAVVALGLSKSSDLASVLSTRNLGAVEQRRLITALMSFNIIEVAKPLLGSKPAVESSRRMYPLSRRSRCTRCGAQGRHRTYRVRLDWPCQYQNGTWSESAKAQGEDVYSSFNSAAPSKAKGEQFQSRTGNHTQPDEYKVRAIRSGMAGLTLRTLLVTHSNQTSTAPSAFASSRGSLGHRGRTSVGTGRVNYILARRVQLLQEAASSRREPRHAVDQAADSCEAGRNISLCITWLDSRWRAFFAQCRSISHFHGYFANADYLPLFKGDSLEADMDSARGFASGILSRCSSSSAQSEFRSFEHMRSGVERANLSASTGG</sequence>
<keyword evidence="1" id="KW-1185">Reference proteome</keyword>
<reference evidence="2" key="1">
    <citation type="submission" date="2016-11" db="UniProtKB">
        <authorList>
            <consortium name="WormBaseParasite"/>
        </authorList>
    </citation>
    <scope>IDENTIFICATION</scope>
</reference>
<protein>
    <submittedName>
        <fullName evidence="2">DEP domain-containing protein</fullName>
    </submittedName>
</protein>
<evidence type="ECO:0000313" key="2">
    <source>
        <dbReference type="WBParaSite" id="maker-unitig_23590-snap-gene-0.2-mRNA-1"/>
    </source>
</evidence>
<evidence type="ECO:0000313" key="1">
    <source>
        <dbReference type="Proteomes" id="UP000095280"/>
    </source>
</evidence>
<name>A0A1I8F7M0_9PLAT</name>
<accession>A0A1I8F7M0</accession>
<dbReference type="WBParaSite" id="maker-unitig_23590-snap-gene-0.2-mRNA-1">
    <property type="protein sequence ID" value="maker-unitig_23590-snap-gene-0.2-mRNA-1"/>
    <property type="gene ID" value="maker-unitig_23590-snap-gene-0.2"/>
</dbReference>